<feature type="region of interest" description="Disordered" evidence="1">
    <location>
        <begin position="134"/>
        <end position="156"/>
    </location>
</feature>
<protein>
    <submittedName>
        <fullName evidence="2">Uncharacterized protein</fullName>
    </submittedName>
</protein>
<evidence type="ECO:0000313" key="3">
    <source>
        <dbReference type="Proteomes" id="UP000053411"/>
    </source>
</evidence>
<gene>
    <name evidence="2" type="ORF">Z520_11725</name>
</gene>
<dbReference type="Proteomes" id="UP000053411">
    <property type="component" value="Unassembled WGS sequence"/>
</dbReference>
<accession>A0A0D2JPX3</accession>
<evidence type="ECO:0000256" key="1">
    <source>
        <dbReference type="SAM" id="MobiDB-lite"/>
    </source>
</evidence>
<dbReference type="VEuPathDB" id="FungiDB:Z520_11725"/>
<sequence length="156" mass="17348">MKLGYEVQVLVEDYTLDERNERRREGSKAHETPRTCSRVPQHSAPLINHVSATPSALGIAAYQIPIAIMHRNHPHLFDKPEIWRFTGGRPAEGLEANGGLVPTEVLYKHPPRRAGLITLEKTPEDWEMEANQLQDGGRHTGAKVKAEEAAANFASP</sequence>
<keyword evidence="3" id="KW-1185">Reference proteome</keyword>
<dbReference type="AlphaFoldDB" id="A0A0D2JPX3"/>
<name>A0A0D2JPX3_9EURO</name>
<dbReference type="GeneID" id="27717471"/>
<dbReference type="RefSeq" id="XP_016626672.1">
    <property type="nucleotide sequence ID" value="XM_016782213.1"/>
</dbReference>
<evidence type="ECO:0000313" key="2">
    <source>
        <dbReference type="EMBL" id="KIX92549.1"/>
    </source>
</evidence>
<organism evidence="2 3">
    <name type="scientific">Fonsecaea multimorphosa CBS 102226</name>
    <dbReference type="NCBI Taxonomy" id="1442371"/>
    <lineage>
        <taxon>Eukaryota</taxon>
        <taxon>Fungi</taxon>
        <taxon>Dikarya</taxon>
        <taxon>Ascomycota</taxon>
        <taxon>Pezizomycotina</taxon>
        <taxon>Eurotiomycetes</taxon>
        <taxon>Chaetothyriomycetidae</taxon>
        <taxon>Chaetothyriales</taxon>
        <taxon>Herpotrichiellaceae</taxon>
        <taxon>Fonsecaea</taxon>
    </lineage>
</organism>
<feature type="compositionally biased region" description="Basic and acidic residues" evidence="1">
    <location>
        <begin position="18"/>
        <end position="33"/>
    </location>
</feature>
<dbReference type="EMBL" id="KN848103">
    <property type="protein sequence ID" value="KIX92549.1"/>
    <property type="molecule type" value="Genomic_DNA"/>
</dbReference>
<proteinExistence type="predicted"/>
<reference evidence="2 3" key="1">
    <citation type="submission" date="2015-01" db="EMBL/GenBank/DDBJ databases">
        <title>The Genome Sequence of Fonsecaea multimorphosa CBS 102226.</title>
        <authorList>
            <consortium name="The Broad Institute Genomics Platform"/>
            <person name="Cuomo C."/>
            <person name="de Hoog S."/>
            <person name="Gorbushina A."/>
            <person name="Stielow B."/>
            <person name="Teixiera M."/>
            <person name="Abouelleil A."/>
            <person name="Chapman S.B."/>
            <person name="Priest M."/>
            <person name="Young S.K."/>
            <person name="Wortman J."/>
            <person name="Nusbaum C."/>
            <person name="Birren B."/>
        </authorList>
    </citation>
    <scope>NUCLEOTIDE SEQUENCE [LARGE SCALE GENOMIC DNA]</scope>
    <source>
        <strain evidence="2 3">CBS 102226</strain>
    </source>
</reference>
<feature type="region of interest" description="Disordered" evidence="1">
    <location>
        <begin position="18"/>
        <end position="39"/>
    </location>
</feature>